<dbReference type="Proteomes" id="UP001176500">
    <property type="component" value="Unassembled WGS sequence"/>
</dbReference>
<evidence type="ECO:0000256" key="1">
    <source>
        <dbReference type="SAM" id="SignalP"/>
    </source>
</evidence>
<gene>
    <name evidence="2" type="ORF">QO199_23250</name>
</gene>
<evidence type="ECO:0000313" key="2">
    <source>
        <dbReference type="EMBL" id="MDN6881561.1"/>
    </source>
</evidence>
<feature type="signal peptide" evidence="1">
    <location>
        <begin position="1"/>
        <end position="20"/>
    </location>
</feature>
<dbReference type="RefSeq" id="WP_301481183.1">
    <property type="nucleotide sequence ID" value="NZ_JASMRX010000031.1"/>
</dbReference>
<protein>
    <submittedName>
        <fullName evidence="2">Uncharacterized protein</fullName>
    </submittedName>
</protein>
<keyword evidence="3" id="KW-1185">Reference proteome</keyword>
<name>A0ABT8M063_9GAMM</name>
<keyword evidence="1" id="KW-0732">Signal</keyword>
<proteinExistence type="predicted"/>
<comment type="caution">
    <text evidence="2">The sequence shown here is derived from an EMBL/GenBank/DDBJ whole genome shotgun (WGS) entry which is preliminary data.</text>
</comment>
<organism evidence="2 3">
    <name type="scientific">Serratia bockelmannii</name>
    <dbReference type="NCBI Taxonomy" id="2703793"/>
    <lineage>
        <taxon>Bacteria</taxon>
        <taxon>Pseudomonadati</taxon>
        <taxon>Pseudomonadota</taxon>
        <taxon>Gammaproteobacteria</taxon>
        <taxon>Enterobacterales</taxon>
        <taxon>Yersiniaceae</taxon>
        <taxon>Serratia</taxon>
    </lineage>
</organism>
<dbReference type="EMBL" id="JASMRX010000031">
    <property type="protein sequence ID" value="MDN6881561.1"/>
    <property type="molecule type" value="Genomic_DNA"/>
</dbReference>
<accession>A0ABT8M063</accession>
<feature type="chain" id="PRO_5046784024" evidence="1">
    <location>
        <begin position="21"/>
        <end position="112"/>
    </location>
</feature>
<reference evidence="2" key="1">
    <citation type="submission" date="2023-05" db="EMBL/GenBank/DDBJ databases">
        <title>Cannabis rhizosphere genomes.</title>
        <authorList>
            <person name="Goff K.L."/>
        </authorList>
    </citation>
    <scope>NUCLEOTIDE SEQUENCE</scope>
    <source>
        <strain evidence="2">SPPC 2817</strain>
    </source>
</reference>
<evidence type="ECO:0000313" key="3">
    <source>
        <dbReference type="Proteomes" id="UP001176500"/>
    </source>
</evidence>
<sequence>MKRVIISATLAMFLAPGVHAKNSAMLEMRINGTCNAMASGNGPASPDVIFDMCWRGARDAYKNKPATCRNKIKQFDLQAQKLSGIERAEYVQIGSAYQIGCNAGESAKNAGL</sequence>